<evidence type="ECO:0000256" key="2">
    <source>
        <dbReference type="SAM" id="SignalP"/>
    </source>
</evidence>
<keyword evidence="4" id="KW-1185">Reference proteome</keyword>
<name>A0A840BLI2_9RHOO</name>
<gene>
    <name evidence="3" type="ORF">GGR36_002829</name>
</gene>
<evidence type="ECO:0000313" key="3">
    <source>
        <dbReference type="EMBL" id="MBB4013483.1"/>
    </source>
</evidence>
<dbReference type="Proteomes" id="UP000561045">
    <property type="component" value="Unassembled WGS sequence"/>
</dbReference>
<feature type="signal peptide" evidence="2">
    <location>
        <begin position="1"/>
        <end position="19"/>
    </location>
</feature>
<comment type="caution">
    <text evidence="3">The sequence shown here is derived from an EMBL/GenBank/DDBJ whole genome shotgun (WGS) entry which is preliminary data.</text>
</comment>
<feature type="chain" id="PRO_5032665365" evidence="2">
    <location>
        <begin position="20"/>
        <end position="289"/>
    </location>
</feature>
<feature type="region of interest" description="Disordered" evidence="1">
    <location>
        <begin position="260"/>
        <end position="289"/>
    </location>
</feature>
<dbReference type="EMBL" id="JACIET010000002">
    <property type="protein sequence ID" value="MBB4013483.1"/>
    <property type="molecule type" value="Genomic_DNA"/>
</dbReference>
<proteinExistence type="predicted"/>
<feature type="region of interest" description="Disordered" evidence="1">
    <location>
        <begin position="22"/>
        <end position="46"/>
    </location>
</feature>
<protein>
    <submittedName>
        <fullName evidence="3">Uncharacterized protein</fullName>
    </submittedName>
</protein>
<evidence type="ECO:0000256" key="1">
    <source>
        <dbReference type="SAM" id="MobiDB-lite"/>
    </source>
</evidence>
<keyword evidence="2" id="KW-0732">Signal</keyword>
<dbReference type="PROSITE" id="PS51257">
    <property type="entry name" value="PROKAR_LIPOPROTEIN"/>
    <property type="match status" value="1"/>
</dbReference>
<evidence type="ECO:0000313" key="4">
    <source>
        <dbReference type="Proteomes" id="UP000561045"/>
    </source>
</evidence>
<organism evidence="3 4">
    <name type="scientific">Niveibacterium umoris</name>
    <dbReference type="NCBI Taxonomy" id="1193620"/>
    <lineage>
        <taxon>Bacteria</taxon>
        <taxon>Pseudomonadati</taxon>
        <taxon>Pseudomonadota</taxon>
        <taxon>Betaproteobacteria</taxon>
        <taxon>Rhodocyclales</taxon>
        <taxon>Rhodocyclaceae</taxon>
        <taxon>Niveibacterium</taxon>
    </lineage>
</organism>
<sequence length="289" mass="30282">MKYRTSLAGVLATTLLVTACGGGGGDSSSPTPAVSSSPTPAPAPAPTPAASAMHYVVIEDVPSAWLREIALTLQNNCAAAREAQGLPAAPALTLDLLDPRIGTLRTERYFGSDRIASYKHGYEYSSLSEDCTYGPIREVVSFEARFANGRHIRWGRHGSTYDARLDETPDDPAALEAAVKQLAASGAVPTLLTSASDAFPVVDTGRTRSIAGQRCKEYEFPAQRMTECVAQVSKPVPMMGVAGQDNLVLAVKILQPGAGAGDPAAVDSTATEVHLSQPLDPSKFDPASL</sequence>
<feature type="compositionally biased region" description="Low complexity" evidence="1">
    <location>
        <begin position="27"/>
        <end position="38"/>
    </location>
</feature>
<accession>A0A840BLI2</accession>
<dbReference type="RefSeq" id="WP_183635350.1">
    <property type="nucleotide sequence ID" value="NZ_BAABLE010000005.1"/>
</dbReference>
<reference evidence="3 4" key="1">
    <citation type="submission" date="2020-08" db="EMBL/GenBank/DDBJ databases">
        <title>Genomic Encyclopedia of Type Strains, Phase IV (KMG-IV): sequencing the most valuable type-strain genomes for metagenomic binning, comparative biology and taxonomic classification.</title>
        <authorList>
            <person name="Goeker M."/>
        </authorList>
    </citation>
    <scope>NUCLEOTIDE SEQUENCE [LARGE SCALE GENOMIC DNA]</scope>
    <source>
        <strain evidence="3 4">DSM 106739</strain>
    </source>
</reference>
<dbReference type="AlphaFoldDB" id="A0A840BLI2"/>